<dbReference type="RefSeq" id="WP_094983781.1">
    <property type="nucleotide sequence ID" value="NZ_NHNI01000001.1"/>
</dbReference>
<organism evidence="1 2">
    <name type="scientific">Cellvibrio mixtus</name>
    <dbReference type="NCBI Taxonomy" id="39650"/>
    <lineage>
        <taxon>Bacteria</taxon>
        <taxon>Pseudomonadati</taxon>
        <taxon>Pseudomonadota</taxon>
        <taxon>Gammaproteobacteria</taxon>
        <taxon>Cellvibrionales</taxon>
        <taxon>Cellvibrionaceae</taxon>
        <taxon>Cellvibrio</taxon>
    </lineage>
</organism>
<dbReference type="InterPro" id="IPR010836">
    <property type="entry name" value="SapC"/>
</dbReference>
<name>A0A266Q844_9GAMM</name>
<proteinExistence type="predicted"/>
<dbReference type="EMBL" id="NHNI01000001">
    <property type="protein sequence ID" value="OZY86018.1"/>
    <property type="molecule type" value="Genomic_DNA"/>
</dbReference>
<keyword evidence="2" id="KW-1185">Reference proteome</keyword>
<dbReference type="Pfam" id="PF07277">
    <property type="entry name" value="SapC"/>
    <property type="match status" value="1"/>
</dbReference>
<dbReference type="Proteomes" id="UP000216101">
    <property type="component" value="Unassembled WGS sequence"/>
</dbReference>
<reference evidence="2" key="1">
    <citation type="submission" date="2017-05" db="EMBL/GenBank/DDBJ databases">
        <authorList>
            <person name="Barney B.M."/>
        </authorList>
    </citation>
    <scope>NUCLEOTIDE SEQUENCE [LARGE SCALE GENOMIC DNA]</scope>
    <source>
        <strain evidence="2">PSBB022</strain>
    </source>
</reference>
<comment type="caution">
    <text evidence="1">The sequence shown here is derived from an EMBL/GenBank/DDBJ whole genome shotgun (WGS) entry which is preliminary data.</text>
</comment>
<protein>
    <recommendedName>
        <fullName evidence="3">SapC family protein</fullName>
    </recommendedName>
</protein>
<dbReference type="AlphaFoldDB" id="A0A266Q844"/>
<evidence type="ECO:0000313" key="1">
    <source>
        <dbReference type="EMBL" id="OZY86018.1"/>
    </source>
</evidence>
<evidence type="ECO:0000313" key="2">
    <source>
        <dbReference type="Proteomes" id="UP000216101"/>
    </source>
</evidence>
<sequence length="239" mass="27042">MARYEVLNNISHKDLRVITRRGADLGDAVGGCAVYPTEFNELQKYYPILFQKNENSGWLAIVLFGFNSNENLFLTGHDWRVPYVPAVIEREPFVIGMQEHMSGSIEPVVNVDLDSPRISINGDGEALFLRHGGNSPFLEHITTVLSVLHEGVAEAERMLVEFERLNLIEKITIEVAFSNGTSYKNTNYATISKERLLALPDDEIVKLHRSGLLRYAYLIIGSITNIQRMVDIKNSEFEK</sequence>
<gene>
    <name evidence="1" type="ORF">CBP51_03030</name>
</gene>
<accession>A0A266Q844</accession>
<evidence type="ECO:0008006" key="3">
    <source>
        <dbReference type="Google" id="ProtNLM"/>
    </source>
</evidence>